<sequence>MVQNVKAGKPRFSDGAAAPGQVGKTKEDWIGNQFRRIYDEALDDDIPDDMMSLLEQLDGISLPSAESDDNTSSTPGEETSK</sequence>
<protein>
    <submittedName>
        <fullName evidence="3">NepR family anti-sigma factor</fullName>
    </submittedName>
</protein>
<accession>A0ABW4JXF4</accession>
<name>A0ABW4JXF4_9HYPH</name>
<dbReference type="RefSeq" id="WP_149893847.1">
    <property type="nucleotide sequence ID" value="NZ_JBHUFA010000002.1"/>
</dbReference>
<feature type="domain" description="Anti-sigma factor NepR" evidence="2">
    <location>
        <begin position="28"/>
        <end position="58"/>
    </location>
</feature>
<dbReference type="EMBL" id="JBHUFA010000002">
    <property type="protein sequence ID" value="MFD1695881.1"/>
    <property type="molecule type" value="Genomic_DNA"/>
</dbReference>
<evidence type="ECO:0000313" key="3">
    <source>
        <dbReference type="EMBL" id="MFD1695881.1"/>
    </source>
</evidence>
<dbReference type="Proteomes" id="UP001597327">
    <property type="component" value="Unassembled WGS sequence"/>
</dbReference>
<gene>
    <name evidence="3" type="ORF">ACFSC7_10175</name>
</gene>
<comment type="caution">
    <text evidence="3">The sequence shown here is derived from an EMBL/GenBank/DDBJ whole genome shotgun (WGS) entry which is preliminary data.</text>
</comment>
<keyword evidence="4" id="KW-1185">Reference proteome</keyword>
<evidence type="ECO:0000313" key="4">
    <source>
        <dbReference type="Proteomes" id="UP001597327"/>
    </source>
</evidence>
<organism evidence="3 4">
    <name type="scientific">Roseibium aestuarii</name>
    <dbReference type="NCBI Taxonomy" id="2600299"/>
    <lineage>
        <taxon>Bacteria</taxon>
        <taxon>Pseudomonadati</taxon>
        <taxon>Pseudomonadota</taxon>
        <taxon>Alphaproteobacteria</taxon>
        <taxon>Hyphomicrobiales</taxon>
        <taxon>Stappiaceae</taxon>
        <taxon>Roseibium</taxon>
    </lineage>
</organism>
<evidence type="ECO:0000259" key="2">
    <source>
        <dbReference type="Pfam" id="PF18557"/>
    </source>
</evidence>
<evidence type="ECO:0000256" key="1">
    <source>
        <dbReference type="SAM" id="MobiDB-lite"/>
    </source>
</evidence>
<dbReference type="InterPro" id="IPR041649">
    <property type="entry name" value="NepR"/>
</dbReference>
<feature type="region of interest" description="Disordered" evidence="1">
    <location>
        <begin position="59"/>
        <end position="81"/>
    </location>
</feature>
<feature type="region of interest" description="Disordered" evidence="1">
    <location>
        <begin position="1"/>
        <end position="24"/>
    </location>
</feature>
<dbReference type="Pfam" id="PF18557">
    <property type="entry name" value="NepR"/>
    <property type="match status" value="1"/>
</dbReference>
<proteinExistence type="predicted"/>
<reference evidence="4" key="1">
    <citation type="journal article" date="2019" name="Int. J. Syst. Evol. Microbiol.">
        <title>The Global Catalogue of Microorganisms (GCM) 10K type strain sequencing project: providing services to taxonomists for standard genome sequencing and annotation.</title>
        <authorList>
            <consortium name="The Broad Institute Genomics Platform"/>
            <consortium name="The Broad Institute Genome Sequencing Center for Infectious Disease"/>
            <person name="Wu L."/>
            <person name="Ma J."/>
        </authorList>
    </citation>
    <scope>NUCLEOTIDE SEQUENCE [LARGE SCALE GENOMIC DNA]</scope>
    <source>
        <strain evidence="4">JCM 3369</strain>
    </source>
</reference>
<feature type="compositionally biased region" description="Polar residues" evidence="1">
    <location>
        <begin position="70"/>
        <end position="81"/>
    </location>
</feature>